<dbReference type="PROSITE" id="PS50118">
    <property type="entry name" value="HMG_BOX_2"/>
    <property type="match status" value="1"/>
</dbReference>
<dbReference type="InterPro" id="IPR036910">
    <property type="entry name" value="HMG_box_dom_sf"/>
</dbReference>
<gene>
    <name evidence="3" type="ORF">PBRASI_LOCUS4689</name>
</gene>
<dbReference type="InterPro" id="IPR009071">
    <property type="entry name" value="HMG_box_dom"/>
</dbReference>
<sequence length="258" mass="30109">MHQEIPDLDANSSYYYYSGLDFLSQEYSEENFRLITYKSHLPPIDLVRQDANYSYCSGLDILLRSQEFSEENFRLITRPPYKSHLLPIELVHQGTRLSKSRSRKEGQPPRPQNGFIIFKKDFDARRRSVPSDTKVDSKVMSKLAAFIWHSDEGLRKYFNLLAKLALQIHKELYPDYDYKPKKCVVVKGSQQAKPLRIRQYTGPYDKGAKRKGKNAVRNQESGGTVYQEFRVEDTYEDQYNFLNAMGLSMDILRLLPVT</sequence>
<keyword evidence="1" id="KW-0539">Nucleus</keyword>
<organism evidence="3 4">
    <name type="scientific">Paraglomus brasilianum</name>
    <dbReference type="NCBI Taxonomy" id="144538"/>
    <lineage>
        <taxon>Eukaryota</taxon>
        <taxon>Fungi</taxon>
        <taxon>Fungi incertae sedis</taxon>
        <taxon>Mucoromycota</taxon>
        <taxon>Glomeromycotina</taxon>
        <taxon>Glomeromycetes</taxon>
        <taxon>Paraglomerales</taxon>
        <taxon>Paraglomeraceae</taxon>
        <taxon>Paraglomus</taxon>
    </lineage>
</organism>
<evidence type="ECO:0000256" key="1">
    <source>
        <dbReference type="PROSITE-ProRule" id="PRU00267"/>
    </source>
</evidence>
<evidence type="ECO:0000313" key="3">
    <source>
        <dbReference type="EMBL" id="CAG8543066.1"/>
    </source>
</evidence>
<evidence type="ECO:0000259" key="2">
    <source>
        <dbReference type="PROSITE" id="PS50118"/>
    </source>
</evidence>
<dbReference type="Proteomes" id="UP000789739">
    <property type="component" value="Unassembled WGS sequence"/>
</dbReference>
<proteinExistence type="predicted"/>
<keyword evidence="4" id="KW-1185">Reference proteome</keyword>
<evidence type="ECO:0000313" key="4">
    <source>
        <dbReference type="Proteomes" id="UP000789739"/>
    </source>
</evidence>
<feature type="domain" description="HMG box" evidence="2">
    <location>
        <begin position="108"/>
        <end position="177"/>
    </location>
</feature>
<dbReference type="SUPFAM" id="SSF47095">
    <property type="entry name" value="HMG-box"/>
    <property type="match status" value="1"/>
</dbReference>
<reference evidence="3" key="1">
    <citation type="submission" date="2021-06" db="EMBL/GenBank/DDBJ databases">
        <authorList>
            <person name="Kallberg Y."/>
            <person name="Tangrot J."/>
            <person name="Rosling A."/>
        </authorList>
    </citation>
    <scope>NUCLEOTIDE SEQUENCE</scope>
    <source>
        <strain evidence="3">BR232B</strain>
    </source>
</reference>
<accession>A0A9N9AS89</accession>
<keyword evidence="1" id="KW-0238">DNA-binding</keyword>
<dbReference type="EMBL" id="CAJVPI010000502">
    <property type="protein sequence ID" value="CAG8543066.1"/>
    <property type="molecule type" value="Genomic_DNA"/>
</dbReference>
<feature type="DNA-binding region" description="HMG box" evidence="1">
    <location>
        <begin position="108"/>
        <end position="177"/>
    </location>
</feature>
<name>A0A9N9AS89_9GLOM</name>
<dbReference type="AlphaFoldDB" id="A0A9N9AS89"/>
<dbReference type="GO" id="GO:0005634">
    <property type="term" value="C:nucleus"/>
    <property type="evidence" value="ECO:0007669"/>
    <property type="project" value="UniProtKB-UniRule"/>
</dbReference>
<dbReference type="Gene3D" id="1.10.30.10">
    <property type="entry name" value="High mobility group box domain"/>
    <property type="match status" value="1"/>
</dbReference>
<protein>
    <submittedName>
        <fullName evidence="3">10551_t:CDS:1</fullName>
    </submittedName>
</protein>
<dbReference type="OrthoDB" id="6247875at2759"/>
<comment type="caution">
    <text evidence="3">The sequence shown here is derived from an EMBL/GenBank/DDBJ whole genome shotgun (WGS) entry which is preliminary data.</text>
</comment>
<dbReference type="GO" id="GO:0003677">
    <property type="term" value="F:DNA binding"/>
    <property type="evidence" value="ECO:0007669"/>
    <property type="project" value="UniProtKB-UniRule"/>
</dbReference>